<evidence type="ECO:0000313" key="3">
    <source>
        <dbReference type="EMBL" id="EFJ42852.1"/>
    </source>
</evidence>
<accession>D8UBN3</accession>
<protein>
    <recommendedName>
        <fullName evidence="2">Peptidase M11 gametolysin domain-containing protein</fullName>
    </recommendedName>
</protein>
<dbReference type="OrthoDB" id="535741at2759"/>
<dbReference type="InterPro" id="IPR008752">
    <property type="entry name" value="Peptidase_M11"/>
</dbReference>
<evidence type="ECO:0000259" key="2">
    <source>
        <dbReference type="Pfam" id="PF05548"/>
    </source>
</evidence>
<feature type="non-terminal residue" evidence="3">
    <location>
        <position position="1"/>
    </location>
</feature>
<feature type="domain" description="Peptidase M11 gametolysin" evidence="2">
    <location>
        <begin position="12"/>
        <end position="315"/>
    </location>
</feature>
<reference evidence="3 4" key="1">
    <citation type="journal article" date="2010" name="Science">
        <title>Genomic analysis of organismal complexity in the multicellular green alga Volvox carteri.</title>
        <authorList>
            <person name="Prochnik S.E."/>
            <person name="Umen J."/>
            <person name="Nedelcu A.M."/>
            <person name="Hallmann A."/>
            <person name="Miller S.M."/>
            <person name="Nishii I."/>
            <person name="Ferris P."/>
            <person name="Kuo A."/>
            <person name="Mitros T."/>
            <person name="Fritz-Laylin L.K."/>
            <person name="Hellsten U."/>
            <person name="Chapman J."/>
            <person name="Simakov O."/>
            <person name="Rensing S.A."/>
            <person name="Terry A."/>
            <person name="Pangilinan J."/>
            <person name="Kapitonov V."/>
            <person name="Jurka J."/>
            <person name="Salamov A."/>
            <person name="Shapiro H."/>
            <person name="Schmutz J."/>
            <person name="Grimwood J."/>
            <person name="Lindquist E."/>
            <person name="Lucas S."/>
            <person name="Grigoriev I.V."/>
            <person name="Schmitt R."/>
            <person name="Kirk D."/>
            <person name="Rokhsar D.S."/>
        </authorList>
    </citation>
    <scope>NUCLEOTIDE SEQUENCE [LARGE SCALE GENOMIC DNA]</scope>
    <source>
        <strain evidence="4">f. Nagariensis / Eve</strain>
    </source>
</reference>
<evidence type="ECO:0000313" key="4">
    <source>
        <dbReference type="Proteomes" id="UP000001058"/>
    </source>
</evidence>
<dbReference type="InParanoid" id="D8UBN3"/>
<keyword evidence="4" id="KW-1185">Reference proteome</keyword>
<dbReference type="RefSeq" id="XP_002956112.1">
    <property type="nucleotide sequence ID" value="XM_002956066.1"/>
</dbReference>
<sequence length="386" mass="42329">AFLPDNQVIYQRMLVIVLDYSTCGVSAAINGTTLRSIFLGPNGDGSGGIAEKYRQCSYGKLKLNTTAFKVINVKADCTDGVVQSCNWLNMGRTGDTGAKALLGSTAFAEFTHFAYIPPPQVPCGWVDFGYAVLPGNRIWLSSKKDGVYNWATVMEKSLHNYGLWHSWKDGIEYNDETTVMGRGLTCPNAAELAYLGWATPAPGGDRIDSTRLRVGATLTFSLPATYLSPDGNYLRVVPDWLPSYSNKTLAKNLYIAVRVNKGGDALLDKTLYANRVHIHELNAAKDNAFPELDLYLDRKISYLTAITPLSQVTLTTYKLVVYGGSWVGTDVLRVHLCHYKSSPQDCPSVQFLELSPPPPSPQPSPPPPKPSSKQVGPVKPRKRPPR</sequence>
<evidence type="ECO:0000256" key="1">
    <source>
        <dbReference type="SAM" id="MobiDB-lite"/>
    </source>
</evidence>
<feature type="non-terminal residue" evidence="3">
    <location>
        <position position="386"/>
    </location>
</feature>
<gene>
    <name evidence="3" type="ORF">VOLCADRAFT_42097</name>
</gene>
<dbReference type="GeneID" id="9626610"/>
<organism evidence="4">
    <name type="scientific">Volvox carteri f. nagariensis</name>
    <dbReference type="NCBI Taxonomy" id="3068"/>
    <lineage>
        <taxon>Eukaryota</taxon>
        <taxon>Viridiplantae</taxon>
        <taxon>Chlorophyta</taxon>
        <taxon>core chlorophytes</taxon>
        <taxon>Chlorophyceae</taxon>
        <taxon>CS clade</taxon>
        <taxon>Chlamydomonadales</taxon>
        <taxon>Volvocaceae</taxon>
        <taxon>Volvox</taxon>
    </lineage>
</organism>
<dbReference type="KEGG" id="vcn:VOLCADRAFT_42097"/>
<dbReference type="STRING" id="3068.D8UBN3"/>
<dbReference type="Proteomes" id="UP000001058">
    <property type="component" value="Unassembled WGS sequence"/>
</dbReference>
<feature type="compositionally biased region" description="Pro residues" evidence="1">
    <location>
        <begin position="355"/>
        <end position="370"/>
    </location>
</feature>
<dbReference type="eggNOG" id="KOG1187">
    <property type="taxonomic scope" value="Eukaryota"/>
</dbReference>
<name>D8UBN3_VOLCA</name>
<dbReference type="AlphaFoldDB" id="D8UBN3"/>
<feature type="region of interest" description="Disordered" evidence="1">
    <location>
        <begin position="348"/>
        <end position="386"/>
    </location>
</feature>
<dbReference type="Pfam" id="PF05548">
    <property type="entry name" value="Peptidase_M11"/>
    <property type="match status" value="1"/>
</dbReference>
<proteinExistence type="predicted"/>
<dbReference type="EMBL" id="GL378378">
    <property type="protein sequence ID" value="EFJ42852.1"/>
    <property type="molecule type" value="Genomic_DNA"/>
</dbReference>